<comment type="similarity">
    <text evidence="1">Belongs to the sulfur carrier protein TusA family.</text>
</comment>
<dbReference type="PANTHER" id="PTHR33279:SF6">
    <property type="entry name" value="SULFUR CARRIER PROTEIN YEDF-RELATED"/>
    <property type="match status" value="1"/>
</dbReference>
<dbReference type="InterPro" id="IPR036868">
    <property type="entry name" value="TusA-like_sf"/>
</dbReference>
<evidence type="ECO:0000313" key="4">
    <source>
        <dbReference type="Proteomes" id="UP000295781"/>
    </source>
</evidence>
<reference evidence="3 4" key="1">
    <citation type="submission" date="2015-09" db="EMBL/GenBank/DDBJ databases">
        <title>Sorangium comparison.</title>
        <authorList>
            <person name="Zaburannyi N."/>
            <person name="Bunk B."/>
            <person name="Overmann J."/>
            <person name="Mueller R."/>
        </authorList>
    </citation>
    <scope>NUCLEOTIDE SEQUENCE [LARGE SCALE GENOMIC DNA]</scope>
    <source>
        <strain evidence="3 4">So ceGT47</strain>
    </source>
</reference>
<dbReference type="SUPFAM" id="SSF64307">
    <property type="entry name" value="SirA-like"/>
    <property type="match status" value="1"/>
</dbReference>
<dbReference type="CDD" id="cd00291">
    <property type="entry name" value="SirA_YedF_YeeD"/>
    <property type="match status" value="1"/>
</dbReference>
<dbReference type="RefSeq" id="WP_129347695.1">
    <property type="nucleotide sequence ID" value="NZ_CP012670.1"/>
</dbReference>
<accession>A0A4P2Q130</accession>
<dbReference type="PANTHER" id="PTHR33279">
    <property type="entry name" value="SULFUR CARRIER PROTEIN YEDF-RELATED"/>
    <property type="match status" value="1"/>
</dbReference>
<gene>
    <name evidence="3" type="primary">ompR</name>
    <name evidence="3" type="ORF">SOCEGT47_030560</name>
</gene>
<proteinExistence type="inferred from homology"/>
<evidence type="ECO:0000256" key="1">
    <source>
        <dbReference type="ARBA" id="ARBA00008984"/>
    </source>
</evidence>
<dbReference type="AlphaFoldDB" id="A0A4P2Q130"/>
<evidence type="ECO:0000259" key="2">
    <source>
        <dbReference type="PROSITE" id="PS01148"/>
    </source>
</evidence>
<sequence>MESLTLRCDVQLDVRGAACPIPVLKAKRALAQLGSGQVLEVLATDRTTLRDFRVFAESAGHELLCSEDRGEQLRFAIQKG</sequence>
<dbReference type="OrthoDB" id="5325383at2"/>
<evidence type="ECO:0000313" key="3">
    <source>
        <dbReference type="EMBL" id="AUX22553.1"/>
    </source>
</evidence>
<name>A0A4P2Q130_SORCE</name>
<organism evidence="3 4">
    <name type="scientific">Sorangium cellulosum</name>
    <name type="common">Polyangium cellulosum</name>
    <dbReference type="NCBI Taxonomy" id="56"/>
    <lineage>
        <taxon>Bacteria</taxon>
        <taxon>Pseudomonadati</taxon>
        <taxon>Myxococcota</taxon>
        <taxon>Polyangia</taxon>
        <taxon>Polyangiales</taxon>
        <taxon>Polyangiaceae</taxon>
        <taxon>Sorangium</taxon>
    </lineage>
</organism>
<feature type="domain" description="UPF0033" evidence="2">
    <location>
        <begin position="12"/>
        <end position="36"/>
    </location>
</feature>
<dbReference type="PROSITE" id="PS01148">
    <property type="entry name" value="UPF0033"/>
    <property type="match status" value="1"/>
</dbReference>
<dbReference type="InterPro" id="IPR001455">
    <property type="entry name" value="TusA-like"/>
</dbReference>
<dbReference type="EMBL" id="CP012670">
    <property type="protein sequence ID" value="AUX22553.1"/>
    <property type="molecule type" value="Genomic_DNA"/>
</dbReference>
<dbReference type="Gene3D" id="3.30.110.40">
    <property type="entry name" value="TusA-like domain"/>
    <property type="match status" value="1"/>
</dbReference>
<dbReference type="Proteomes" id="UP000295781">
    <property type="component" value="Chromosome"/>
</dbReference>
<dbReference type="Pfam" id="PF01206">
    <property type="entry name" value="TusA"/>
    <property type="match status" value="1"/>
</dbReference>
<protein>
    <submittedName>
        <fullName evidence="3">Transcriptional regulator</fullName>
    </submittedName>
</protein>